<evidence type="ECO:0000256" key="1">
    <source>
        <dbReference type="ARBA" id="ARBA00022722"/>
    </source>
</evidence>
<proteinExistence type="predicted"/>
<dbReference type="SMART" id="SM00318">
    <property type="entry name" value="SNc"/>
    <property type="match status" value="1"/>
</dbReference>
<evidence type="ECO:0000259" key="5">
    <source>
        <dbReference type="PROSITE" id="PS50830"/>
    </source>
</evidence>
<keyword evidence="3" id="KW-0378">Hydrolase</keyword>
<keyword evidence="4" id="KW-0812">Transmembrane</keyword>
<comment type="caution">
    <text evidence="6">The sequence shown here is derived from an EMBL/GenBank/DDBJ whole genome shotgun (WGS) entry which is preliminary data.</text>
</comment>
<dbReference type="InterPro" id="IPR035437">
    <property type="entry name" value="SNase_OB-fold_sf"/>
</dbReference>
<organism evidence="6 7">
    <name type="scientific">Candidatus Uhrbacteria bacterium RIFCSPLOWO2_02_FULL_48_18</name>
    <dbReference type="NCBI Taxonomy" id="1802408"/>
    <lineage>
        <taxon>Bacteria</taxon>
        <taxon>Candidatus Uhriibacteriota</taxon>
    </lineage>
</organism>
<evidence type="ECO:0000256" key="2">
    <source>
        <dbReference type="ARBA" id="ARBA00022759"/>
    </source>
</evidence>
<dbReference type="Gene3D" id="2.40.50.90">
    <property type="match status" value="1"/>
</dbReference>
<dbReference type="Proteomes" id="UP000176593">
    <property type="component" value="Unassembled WGS sequence"/>
</dbReference>
<dbReference type="Pfam" id="PF00565">
    <property type="entry name" value="SNase"/>
    <property type="match status" value="1"/>
</dbReference>
<dbReference type="AlphaFoldDB" id="A0A1F7VCV0"/>
<sequence>MSVKSKYFTKLFFYSISIIISIASLWFYHNSTDQHTLDKQKAKIAIESQVIRVVDGDTIIVALNHKPETVRLLGVNTPETVAPNRPVQCFGPEASAYAKNLMIDRIVKLESDPSQDNRDRYDRLLRFVFLEEMNINKTLIQNGFAREYTYKIPYQYQKEFRAVQKIAKKNKRGLWGACPSK</sequence>
<dbReference type="GO" id="GO:0004519">
    <property type="term" value="F:endonuclease activity"/>
    <property type="evidence" value="ECO:0007669"/>
    <property type="project" value="UniProtKB-KW"/>
</dbReference>
<dbReference type="PANTHER" id="PTHR12302:SF3">
    <property type="entry name" value="SERINE_THREONINE-PROTEIN KINASE 31"/>
    <property type="match status" value="1"/>
</dbReference>
<keyword evidence="2" id="KW-0255">Endonuclease</keyword>
<keyword evidence="4" id="KW-1133">Transmembrane helix</keyword>
<dbReference type="GO" id="GO:0016787">
    <property type="term" value="F:hydrolase activity"/>
    <property type="evidence" value="ECO:0007669"/>
    <property type="project" value="UniProtKB-KW"/>
</dbReference>
<evidence type="ECO:0000256" key="4">
    <source>
        <dbReference type="SAM" id="Phobius"/>
    </source>
</evidence>
<dbReference type="InterPro" id="IPR016071">
    <property type="entry name" value="Staphylococal_nuclease_OB-fold"/>
</dbReference>
<evidence type="ECO:0000313" key="6">
    <source>
        <dbReference type="EMBL" id="OGL88275.1"/>
    </source>
</evidence>
<dbReference type="EMBL" id="MGEQ01000001">
    <property type="protein sequence ID" value="OGL88275.1"/>
    <property type="molecule type" value="Genomic_DNA"/>
</dbReference>
<protein>
    <recommendedName>
        <fullName evidence="5">TNase-like domain-containing protein</fullName>
    </recommendedName>
</protein>
<reference evidence="6 7" key="1">
    <citation type="journal article" date="2016" name="Nat. Commun.">
        <title>Thousands of microbial genomes shed light on interconnected biogeochemical processes in an aquifer system.</title>
        <authorList>
            <person name="Anantharaman K."/>
            <person name="Brown C.T."/>
            <person name="Hug L.A."/>
            <person name="Sharon I."/>
            <person name="Castelle C.J."/>
            <person name="Probst A.J."/>
            <person name="Thomas B.C."/>
            <person name="Singh A."/>
            <person name="Wilkins M.J."/>
            <person name="Karaoz U."/>
            <person name="Brodie E.L."/>
            <person name="Williams K.H."/>
            <person name="Hubbard S.S."/>
            <person name="Banfield J.F."/>
        </authorList>
    </citation>
    <scope>NUCLEOTIDE SEQUENCE [LARGE SCALE GENOMIC DNA]</scope>
</reference>
<name>A0A1F7VCV0_9BACT</name>
<keyword evidence="4" id="KW-0472">Membrane</keyword>
<evidence type="ECO:0000313" key="7">
    <source>
        <dbReference type="Proteomes" id="UP000176593"/>
    </source>
</evidence>
<feature type="transmembrane region" description="Helical" evidence="4">
    <location>
        <begin position="12"/>
        <end position="29"/>
    </location>
</feature>
<dbReference type="PANTHER" id="PTHR12302">
    <property type="entry name" value="EBNA2 BINDING PROTEIN P100"/>
    <property type="match status" value="1"/>
</dbReference>
<gene>
    <name evidence="6" type="ORF">A3I41_00955</name>
</gene>
<evidence type="ECO:0000256" key="3">
    <source>
        <dbReference type="ARBA" id="ARBA00022801"/>
    </source>
</evidence>
<dbReference type="SUPFAM" id="SSF50199">
    <property type="entry name" value="Staphylococcal nuclease"/>
    <property type="match status" value="1"/>
</dbReference>
<dbReference type="PROSITE" id="PS50830">
    <property type="entry name" value="TNASE_3"/>
    <property type="match status" value="1"/>
</dbReference>
<feature type="domain" description="TNase-like" evidence="5">
    <location>
        <begin position="44"/>
        <end position="177"/>
    </location>
</feature>
<accession>A0A1F7VCV0</accession>
<keyword evidence="1" id="KW-0540">Nuclease</keyword>